<dbReference type="EMBL" id="LAZR01037142">
    <property type="protein sequence ID" value="KKL22982.1"/>
    <property type="molecule type" value="Genomic_DNA"/>
</dbReference>
<accession>A0A0F9C9I5</accession>
<evidence type="ECO:0000313" key="1">
    <source>
        <dbReference type="EMBL" id="KKL22982.1"/>
    </source>
</evidence>
<dbReference type="AlphaFoldDB" id="A0A0F9C9I5"/>
<name>A0A0F9C9I5_9ZZZZ</name>
<comment type="caution">
    <text evidence="1">The sequence shown here is derived from an EMBL/GenBank/DDBJ whole genome shotgun (WGS) entry which is preliminary data.</text>
</comment>
<reference evidence="1" key="1">
    <citation type="journal article" date="2015" name="Nature">
        <title>Complex archaea that bridge the gap between prokaryotes and eukaryotes.</title>
        <authorList>
            <person name="Spang A."/>
            <person name="Saw J.H."/>
            <person name="Jorgensen S.L."/>
            <person name="Zaremba-Niedzwiedzka K."/>
            <person name="Martijn J."/>
            <person name="Lind A.E."/>
            <person name="van Eijk R."/>
            <person name="Schleper C."/>
            <person name="Guy L."/>
            <person name="Ettema T.J."/>
        </authorList>
    </citation>
    <scope>NUCLEOTIDE SEQUENCE</scope>
</reference>
<protein>
    <submittedName>
        <fullName evidence="1">Uncharacterized protein</fullName>
    </submittedName>
</protein>
<proteinExistence type="predicted"/>
<gene>
    <name evidence="1" type="ORF">LCGC14_2429970</name>
</gene>
<organism evidence="1">
    <name type="scientific">marine sediment metagenome</name>
    <dbReference type="NCBI Taxonomy" id="412755"/>
    <lineage>
        <taxon>unclassified sequences</taxon>
        <taxon>metagenomes</taxon>
        <taxon>ecological metagenomes</taxon>
    </lineage>
</organism>
<sequence length="90" mass="10454">MEVINSDLTDEEIELQRQEVYRCRFDQFKYNGRDHPDSTPMSMVEHEKDFRCACSCRTPLGFREDVVGVDGGTIINGHQFGEKNQPLEEK</sequence>